<dbReference type="SUPFAM" id="SSF55729">
    <property type="entry name" value="Acyl-CoA N-acyltransferases (Nat)"/>
    <property type="match status" value="1"/>
</dbReference>
<feature type="domain" description="N-acetyltransferase" evidence="3">
    <location>
        <begin position="5"/>
        <end position="160"/>
    </location>
</feature>
<dbReference type="PROSITE" id="PS51186">
    <property type="entry name" value="GNAT"/>
    <property type="match status" value="1"/>
</dbReference>
<dbReference type="InterPro" id="IPR016181">
    <property type="entry name" value="Acyl_CoA_acyltransferase"/>
</dbReference>
<keyword evidence="1" id="KW-0808">Transferase</keyword>
<comment type="caution">
    <text evidence="4">The sequence shown here is derived from an EMBL/GenBank/DDBJ whole genome shotgun (WGS) entry which is preliminary data.</text>
</comment>
<gene>
    <name evidence="4" type="ORF">H9828_08115</name>
</gene>
<dbReference type="InterPro" id="IPR000182">
    <property type="entry name" value="GNAT_dom"/>
</dbReference>
<name>A0A9D1Z1Q0_9BACT</name>
<evidence type="ECO:0000256" key="1">
    <source>
        <dbReference type="ARBA" id="ARBA00022679"/>
    </source>
</evidence>
<protein>
    <submittedName>
        <fullName evidence="4">N-acetyltransferase</fullName>
    </submittedName>
</protein>
<dbReference type="GO" id="GO:0016747">
    <property type="term" value="F:acyltransferase activity, transferring groups other than amino-acyl groups"/>
    <property type="evidence" value="ECO:0007669"/>
    <property type="project" value="InterPro"/>
</dbReference>
<accession>A0A9D1Z1Q0</accession>
<evidence type="ECO:0000313" key="5">
    <source>
        <dbReference type="Proteomes" id="UP000886844"/>
    </source>
</evidence>
<dbReference type="CDD" id="cd04301">
    <property type="entry name" value="NAT_SF"/>
    <property type="match status" value="1"/>
</dbReference>
<evidence type="ECO:0000256" key="2">
    <source>
        <dbReference type="ARBA" id="ARBA00023315"/>
    </source>
</evidence>
<dbReference type="Pfam" id="PF13508">
    <property type="entry name" value="Acetyltransf_7"/>
    <property type="match status" value="1"/>
</dbReference>
<evidence type="ECO:0000259" key="3">
    <source>
        <dbReference type="PROSITE" id="PS51186"/>
    </source>
</evidence>
<keyword evidence="2" id="KW-0012">Acyltransferase</keyword>
<dbReference type="Proteomes" id="UP000886844">
    <property type="component" value="Unassembled WGS sequence"/>
</dbReference>
<sequence length="182" mass="19792">MAWEISIRPEHPDDFSTVERLVEEAFRPLAISDHTEHLLVAALRRSEAFIPALSLVAEIVPHRIVGQVLLTRIAVVGESGIFDTLGVAPLSVAPEFQRQGIGTALMREAHRRARRLGFTSALLVGHAAYYARLGYQPASRFGIRFPFDAPDDCCLAVELVPGALNGSSGVVRYPAAFGISEC</sequence>
<organism evidence="4 5">
    <name type="scientific">Candidatus Alistipes intestinigallinarum</name>
    <dbReference type="NCBI Taxonomy" id="2838440"/>
    <lineage>
        <taxon>Bacteria</taxon>
        <taxon>Pseudomonadati</taxon>
        <taxon>Bacteroidota</taxon>
        <taxon>Bacteroidia</taxon>
        <taxon>Bacteroidales</taxon>
        <taxon>Rikenellaceae</taxon>
        <taxon>Alistipes</taxon>
    </lineage>
</organism>
<evidence type="ECO:0000313" key="4">
    <source>
        <dbReference type="EMBL" id="HIY69366.1"/>
    </source>
</evidence>
<proteinExistence type="predicted"/>
<dbReference type="PANTHER" id="PTHR43877">
    <property type="entry name" value="AMINOALKYLPHOSPHONATE N-ACETYLTRANSFERASE-RELATED-RELATED"/>
    <property type="match status" value="1"/>
</dbReference>
<dbReference type="EMBL" id="DXDA01000064">
    <property type="protein sequence ID" value="HIY69366.1"/>
    <property type="molecule type" value="Genomic_DNA"/>
</dbReference>
<reference evidence="4" key="1">
    <citation type="journal article" date="2021" name="PeerJ">
        <title>Extensive microbial diversity within the chicken gut microbiome revealed by metagenomics and culture.</title>
        <authorList>
            <person name="Gilroy R."/>
            <person name="Ravi A."/>
            <person name="Getino M."/>
            <person name="Pursley I."/>
            <person name="Horton D.L."/>
            <person name="Alikhan N.F."/>
            <person name="Baker D."/>
            <person name="Gharbi K."/>
            <person name="Hall N."/>
            <person name="Watson M."/>
            <person name="Adriaenssens E.M."/>
            <person name="Foster-Nyarko E."/>
            <person name="Jarju S."/>
            <person name="Secka A."/>
            <person name="Antonio M."/>
            <person name="Oren A."/>
            <person name="Chaudhuri R.R."/>
            <person name="La Ragione R."/>
            <person name="Hildebrand F."/>
            <person name="Pallen M.J."/>
        </authorList>
    </citation>
    <scope>NUCLEOTIDE SEQUENCE</scope>
    <source>
        <strain evidence="4">5134</strain>
    </source>
</reference>
<dbReference type="Gene3D" id="3.40.630.30">
    <property type="match status" value="1"/>
</dbReference>
<reference evidence="4" key="2">
    <citation type="submission" date="2021-04" db="EMBL/GenBank/DDBJ databases">
        <authorList>
            <person name="Gilroy R."/>
        </authorList>
    </citation>
    <scope>NUCLEOTIDE SEQUENCE</scope>
    <source>
        <strain evidence="4">5134</strain>
    </source>
</reference>
<dbReference type="AlphaFoldDB" id="A0A9D1Z1Q0"/>
<dbReference type="PANTHER" id="PTHR43877:SF1">
    <property type="entry name" value="ACETYLTRANSFERASE"/>
    <property type="match status" value="1"/>
</dbReference>
<dbReference type="InterPro" id="IPR050832">
    <property type="entry name" value="Bact_Acetyltransf"/>
</dbReference>